<feature type="compositionally biased region" description="Low complexity" evidence="9">
    <location>
        <begin position="130"/>
        <end position="145"/>
    </location>
</feature>
<evidence type="ECO:0000256" key="4">
    <source>
        <dbReference type="ARBA" id="ARBA00022723"/>
    </source>
</evidence>
<evidence type="ECO:0000256" key="2">
    <source>
        <dbReference type="ARBA" id="ARBA00005383"/>
    </source>
</evidence>
<dbReference type="PANTHER" id="PTHR10782:SF4">
    <property type="entry name" value="TONALLI, ISOFORM E"/>
    <property type="match status" value="1"/>
</dbReference>
<dbReference type="InterPro" id="IPR013083">
    <property type="entry name" value="Znf_RING/FYVE/PHD"/>
</dbReference>
<name>A0A5C3LEE7_COPMA</name>
<evidence type="ECO:0000256" key="3">
    <source>
        <dbReference type="ARBA" id="ARBA00022679"/>
    </source>
</evidence>
<dbReference type="GO" id="GO:0061665">
    <property type="term" value="F:SUMO ligase activity"/>
    <property type="evidence" value="ECO:0007669"/>
    <property type="project" value="TreeGrafter"/>
</dbReference>
<dbReference type="Gene3D" id="3.30.40.10">
    <property type="entry name" value="Zinc/RING finger domain, C3HC4 (zinc finger)"/>
    <property type="match status" value="1"/>
</dbReference>
<keyword evidence="3" id="KW-0808">Transferase</keyword>
<dbReference type="PROSITE" id="PS51044">
    <property type="entry name" value="ZF_SP_RING"/>
    <property type="match status" value="1"/>
</dbReference>
<protein>
    <recommendedName>
        <fullName evidence="14">PINIT domain-containing protein</fullName>
    </recommendedName>
</protein>
<dbReference type="Pfam" id="PF02891">
    <property type="entry name" value="zf-MIZ"/>
    <property type="match status" value="1"/>
</dbReference>
<dbReference type="EMBL" id="ML210146">
    <property type="protein sequence ID" value="TFK30316.1"/>
    <property type="molecule type" value="Genomic_DNA"/>
</dbReference>
<dbReference type="PROSITE" id="PS51466">
    <property type="entry name" value="PINIT"/>
    <property type="match status" value="1"/>
</dbReference>
<keyword evidence="5 8" id="KW-0863">Zinc-finger</keyword>
<sequence>MASTDPWRDFDQIRAQIGHRLTVDKLKIAIGGINAECSAGLSKTGKKQDLITRILSYMDSLRTARYEDKWQKTKTILGQVLGGSYSPQINPSVSLPVHGHTLPNFKYQINGHSATNGVRYDPYAPPAPTAPLASTSASTSSRLPTIESGSAVDRRQQTLTFTLNSDQLNKLKQTGSKYQLRLFCTSSVYYSSVNRNSAVPCPIEFPATCEVRVNGIQVTASLKGLKKKPGTAPPPDLAQYARLNSTANKIEMVYVNSQQPIQPKKYYLVVMLVEETTVERLVANLKATRRRSSQEIRQKMLSSMNDDDDIQAGPQKMSLKCPLTFMRVATPCRSSKCVHPQCFDATAWFQMMQQTTTYLCPTCEQILDHKELIIDGYFNEILQQTSDAVDDVIVEADGEWHTADNKYASPTWKATHPYARPSDAPASQPTRPPPEANGTQGDKGKQKERHEVYVLSDDDDDGDEVKREQSPSSYQQSLDRGSMSSQPPRSQSAIEDVIDLTVSDDEDDVDDVDDEPAMAPPPPVPVVPLVSLKRKAPEVDQPVTAADWKKLRSDTPEVHTPQHTHQHQSVSIQPLQQQQYRAPPVSSLDTYEHHYRPTLNAPPPTLPPPPTMGNLNGYSQPQHLSPYVNFPGRPSLTESRQLPPPGMHTNNYGRGPRWGGQ</sequence>
<dbReference type="Gene3D" id="2.60.120.780">
    <property type="entry name" value="PINIT domain"/>
    <property type="match status" value="1"/>
</dbReference>
<evidence type="ECO:0000256" key="5">
    <source>
        <dbReference type="ARBA" id="ARBA00022771"/>
    </source>
</evidence>
<feature type="domain" description="PINIT" evidence="11">
    <location>
        <begin position="112"/>
        <end position="276"/>
    </location>
</feature>
<evidence type="ECO:0000259" key="11">
    <source>
        <dbReference type="PROSITE" id="PS51466"/>
    </source>
</evidence>
<feature type="region of interest" description="Disordered" evidence="9">
    <location>
        <begin position="554"/>
        <end position="661"/>
    </location>
</feature>
<feature type="compositionally biased region" description="Pro residues" evidence="9">
    <location>
        <begin position="600"/>
        <end position="611"/>
    </location>
</feature>
<dbReference type="InterPro" id="IPR023321">
    <property type="entry name" value="PINIT"/>
</dbReference>
<dbReference type="InterPro" id="IPR004181">
    <property type="entry name" value="Znf_MIZ"/>
</dbReference>
<keyword evidence="7" id="KW-0862">Zinc</keyword>
<dbReference type="Pfam" id="PF14324">
    <property type="entry name" value="PINIT"/>
    <property type="match status" value="1"/>
</dbReference>
<feature type="compositionally biased region" description="Acidic residues" evidence="9">
    <location>
        <begin position="496"/>
        <end position="516"/>
    </location>
</feature>
<evidence type="ECO:0000259" key="10">
    <source>
        <dbReference type="PROSITE" id="PS51044"/>
    </source>
</evidence>
<organism evidence="12 13">
    <name type="scientific">Coprinopsis marcescibilis</name>
    <name type="common">Agaric fungus</name>
    <name type="synonym">Psathyrella marcescibilis</name>
    <dbReference type="NCBI Taxonomy" id="230819"/>
    <lineage>
        <taxon>Eukaryota</taxon>
        <taxon>Fungi</taxon>
        <taxon>Dikarya</taxon>
        <taxon>Basidiomycota</taxon>
        <taxon>Agaricomycotina</taxon>
        <taxon>Agaricomycetes</taxon>
        <taxon>Agaricomycetidae</taxon>
        <taxon>Agaricales</taxon>
        <taxon>Agaricineae</taxon>
        <taxon>Psathyrellaceae</taxon>
        <taxon>Coprinopsis</taxon>
    </lineage>
</organism>
<feature type="compositionally biased region" description="Polar residues" evidence="9">
    <location>
        <begin position="470"/>
        <end position="493"/>
    </location>
</feature>
<dbReference type="GO" id="GO:0000785">
    <property type="term" value="C:chromatin"/>
    <property type="evidence" value="ECO:0007669"/>
    <property type="project" value="TreeGrafter"/>
</dbReference>
<evidence type="ECO:0000256" key="6">
    <source>
        <dbReference type="ARBA" id="ARBA00022786"/>
    </source>
</evidence>
<keyword evidence="6" id="KW-0833">Ubl conjugation pathway</keyword>
<evidence type="ECO:0000313" key="12">
    <source>
        <dbReference type="EMBL" id="TFK30316.1"/>
    </source>
</evidence>
<comment type="similarity">
    <text evidence="2">Belongs to the PIAS family.</text>
</comment>
<evidence type="ECO:0008006" key="14">
    <source>
        <dbReference type="Google" id="ProtNLM"/>
    </source>
</evidence>
<dbReference type="STRING" id="230819.A0A5C3LEE7"/>
<dbReference type="PANTHER" id="PTHR10782">
    <property type="entry name" value="ZINC FINGER MIZ DOMAIN-CONTAINING PROTEIN"/>
    <property type="match status" value="1"/>
</dbReference>
<feature type="compositionally biased region" description="Basic and acidic residues" evidence="9">
    <location>
        <begin position="442"/>
        <end position="452"/>
    </location>
</feature>
<evidence type="ECO:0000256" key="9">
    <source>
        <dbReference type="SAM" id="MobiDB-lite"/>
    </source>
</evidence>
<dbReference type="InterPro" id="IPR038654">
    <property type="entry name" value="PINIT_sf"/>
</dbReference>
<feature type="domain" description="SP-RING-type" evidence="10">
    <location>
        <begin position="306"/>
        <end position="391"/>
    </location>
</feature>
<feature type="compositionally biased region" description="Low complexity" evidence="9">
    <location>
        <begin position="567"/>
        <end position="579"/>
    </location>
</feature>
<evidence type="ECO:0000313" key="13">
    <source>
        <dbReference type="Proteomes" id="UP000307440"/>
    </source>
</evidence>
<evidence type="ECO:0000256" key="7">
    <source>
        <dbReference type="ARBA" id="ARBA00022833"/>
    </source>
</evidence>
<dbReference type="UniPathway" id="UPA00886"/>
<accession>A0A5C3LEE7</accession>
<dbReference type="GO" id="GO:0016925">
    <property type="term" value="P:protein sumoylation"/>
    <property type="evidence" value="ECO:0007669"/>
    <property type="project" value="UniProtKB-UniPathway"/>
</dbReference>
<evidence type="ECO:0000256" key="8">
    <source>
        <dbReference type="PROSITE-ProRule" id="PRU00452"/>
    </source>
</evidence>
<keyword evidence="13" id="KW-1185">Reference proteome</keyword>
<dbReference type="Proteomes" id="UP000307440">
    <property type="component" value="Unassembled WGS sequence"/>
</dbReference>
<keyword evidence="4" id="KW-0479">Metal-binding</keyword>
<gene>
    <name evidence="12" type="ORF">FA15DRAFT_662259</name>
</gene>
<feature type="region of interest" description="Disordered" evidence="9">
    <location>
        <begin position="407"/>
        <end position="530"/>
    </location>
</feature>
<dbReference type="GO" id="GO:0008270">
    <property type="term" value="F:zinc ion binding"/>
    <property type="evidence" value="ECO:0007669"/>
    <property type="project" value="UniProtKB-KW"/>
</dbReference>
<evidence type="ECO:0000256" key="1">
    <source>
        <dbReference type="ARBA" id="ARBA00004718"/>
    </source>
</evidence>
<comment type="pathway">
    <text evidence="1">Protein modification; protein sumoylation.</text>
</comment>
<reference evidence="12 13" key="1">
    <citation type="journal article" date="2019" name="Nat. Ecol. Evol.">
        <title>Megaphylogeny resolves global patterns of mushroom evolution.</title>
        <authorList>
            <person name="Varga T."/>
            <person name="Krizsan K."/>
            <person name="Foldi C."/>
            <person name="Dima B."/>
            <person name="Sanchez-Garcia M."/>
            <person name="Sanchez-Ramirez S."/>
            <person name="Szollosi G.J."/>
            <person name="Szarkandi J.G."/>
            <person name="Papp V."/>
            <person name="Albert L."/>
            <person name="Andreopoulos W."/>
            <person name="Angelini C."/>
            <person name="Antonin V."/>
            <person name="Barry K.W."/>
            <person name="Bougher N.L."/>
            <person name="Buchanan P."/>
            <person name="Buyck B."/>
            <person name="Bense V."/>
            <person name="Catcheside P."/>
            <person name="Chovatia M."/>
            <person name="Cooper J."/>
            <person name="Damon W."/>
            <person name="Desjardin D."/>
            <person name="Finy P."/>
            <person name="Geml J."/>
            <person name="Haridas S."/>
            <person name="Hughes K."/>
            <person name="Justo A."/>
            <person name="Karasinski D."/>
            <person name="Kautmanova I."/>
            <person name="Kiss B."/>
            <person name="Kocsube S."/>
            <person name="Kotiranta H."/>
            <person name="LaButti K.M."/>
            <person name="Lechner B.E."/>
            <person name="Liimatainen K."/>
            <person name="Lipzen A."/>
            <person name="Lukacs Z."/>
            <person name="Mihaltcheva S."/>
            <person name="Morgado L.N."/>
            <person name="Niskanen T."/>
            <person name="Noordeloos M.E."/>
            <person name="Ohm R.A."/>
            <person name="Ortiz-Santana B."/>
            <person name="Ovrebo C."/>
            <person name="Racz N."/>
            <person name="Riley R."/>
            <person name="Savchenko A."/>
            <person name="Shiryaev A."/>
            <person name="Soop K."/>
            <person name="Spirin V."/>
            <person name="Szebenyi C."/>
            <person name="Tomsovsky M."/>
            <person name="Tulloss R.E."/>
            <person name="Uehling J."/>
            <person name="Grigoriev I.V."/>
            <person name="Vagvolgyi C."/>
            <person name="Papp T."/>
            <person name="Martin F.M."/>
            <person name="Miettinen O."/>
            <person name="Hibbett D.S."/>
            <person name="Nagy L.G."/>
        </authorList>
    </citation>
    <scope>NUCLEOTIDE SEQUENCE [LARGE SCALE GENOMIC DNA]</scope>
    <source>
        <strain evidence="12 13">CBS 121175</strain>
    </source>
</reference>
<dbReference type="AlphaFoldDB" id="A0A5C3LEE7"/>
<dbReference type="OrthoDB" id="28127at2759"/>
<proteinExistence type="inferred from homology"/>
<feature type="region of interest" description="Disordered" evidence="9">
    <location>
        <begin position="123"/>
        <end position="151"/>
    </location>
</feature>